<evidence type="ECO:0000256" key="5">
    <source>
        <dbReference type="ARBA" id="ARBA00022737"/>
    </source>
</evidence>
<evidence type="ECO:0000259" key="8">
    <source>
        <dbReference type="PROSITE" id="PS50166"/>
    </source>
</evidence>
<dbReference type="GO" id="GO:0006606">
    <property type="term" value="P:protein import into nucleus"/>
    <property type="evidence" value="ECO:0007669"/>
    <property type="project" value="InterPro"/>
</dbReference>
<dbReference type="AlphaFoldDB" id="A0AA38UD96"/>
<evidence type="ECO:0000256" key="7">
    <source>
        <dbReference type="ARBA" id="ARBA00023242"/>
    </source>
</evidence>
<evidence type="ECO:0000256" key="1">
    <source>
        <dbReference type="ARBA" id="ARBA00004123"/>
    </source>
</evidence>
<evidence type="ECO:0000256" key="4">
    <source>
        <dbReference type="ARBA" id="ARBA00022490"/>
    </source>
</evidence>
<dbReference type="Gene3D" id="1.25.10.10">
    <property type="entry name" value="Leucine-rich Repeat Variant"/>
    <property type="match status" value="1"/>
</dbReference>
<dbReference type="PROSITE" id="PS50166">
    <property type="entry name" value="IMPORTIN_B_NT"/>
    <property type="match status" value="1"/>
</dbReference>
<gene>
    <name evidence="9" type="ORF">F5878DRAFT_568991</name>
</gene>
<keyword evidence="5" id="KW-0677">Repeat</keyword>
<dbReference type="InterPro" id="IPR011989">
    <property type="entry name" value="ARM-like"/>
</dbReference>
<sequence>MKWKFGQLGKWSVTNHVKFQTPRAIANFSKFYRMRLQFVFFFLFNQMDPNFVQGLHNLLVQSTSNDTALLKAATAQLNQEYYKNPACIPALANIITSSPDQAIRQLAAVELRKRVAFNSGSLWTLISQDEREQIKTKFPEYLLAEPSNAVRHSAARVVAAVAAIEVSMGTWPQLLPFLQQTCTSSTASHREVGMFMLYTSLENIVEGFQDQFNSLFQLFSHTVEDPESLEVRITTVRAMGVIAQFIDADEKAYLAKFQSLLPGMIQVIGQCVESGNETGARNLFDVLETLLILEVPLLSKIIPNLVQFLLQCGGNRAFESELRILALNALNWTVQYKKSKLQSLNLAPTILEHLMPLTTEEEPEDVDEDAPSRSALRIIDGLATNLPPTQVFPALRTLILQYFSSPDPSQRRGAMLALGIAVEGCSEFMTPLMGEVWPVIEAGLQDSDASVRKATCIAVSCFCEWLEEDCVSKHEVLIPAIMNLINDTSTQRSACTALDALLEILSDVIDQYLPLIMERLSGLLETAPNPVKSVVTGAIGSAAHASKEKFIPYFEPTMQRLQHFLVLTGEGEEIELRGITMDAVGTFAEAVGKDNFRPYFPTMMKQAFQGIDMGSARLRECSFLFFGVMARVFGDEFAGYLPQVVPPLLASCTQDEGPEEVTVSDPNSAFNSGLSASNAITVSDETDANGLPTEELEEVDLDKLLDVNSAIAVEKEIAADTIGMLFNATQVHFLPYVEQCTLELAKLLAHYYEGIRKSALDSLLEIVRTFYELSDHQEWQAGASVAVPLAPTVKELIKHVLPALLEMYETEDNKSVVSALCVHLAETINKVGPGFVEGSLEPICGIAVQILEQKAFCQQDPDQDEEEEAPEEQAEYDSVLISSAGDLVAALANALGGDFAPAFSRFFPLIAKYYNKNRSLSDRSSAIGCLAEIIAGMKNAVTPSTEPLLELFYQALSDSEAEVLSNAAFAVGLLTEYSEVDLSPQYLHLLGALRPLFEVMPDSPPPRLNAKDNAAGAVARLIVRNTAAVPLDQVLPVFVQALPLKNDYLENRPVFRAIFHLAHTNGAVLSPFMDQLLQVFAVVLDPNGSDQVGDDVRAELIQLIGALNTQEPAKIQAAGLSAYV</sequence>
<dbReference type="InterPro" id="IPR040122">
    <property type="entry name" value="Importin_beta"/>
</dbReference>
<dbReference type="SUPFAM" id="SSF48371">
    <property type="entry name" value="ARM repeat"/>
    <property type="match status" value="2"/>
</dbReference>
<dbReference type="PANTHER" id="PTHR10527">
    <property type="entry name" value="IMPORTIN BETA"/>
    <property type="match status" value="1"/>
</dbReference>
<keyword evidence="7" id="KW-0539">Nucleus</keyword>
<name>A0AA38UD96_9AGAR</name>
<feature type="domain" description="Importin N-terminal" evidence="8">
    <location>
        <begin position="73"/>
        <end position="144"/>
    </location>
</feature>
<dbReference type="Pfam" id="PF03810">
    <property type="entry name" value="IBN_N"/>
    <property type="match status" value="1"/>
</dbReference>
<keyword evidence="6" id="KW-0653">Protein transport</keyword>
<keyword evidence="10" id="KW-1185">Reference proteome</keyword>
<dbReference type="InterPro" id="IPR016024">
    <property type="entry name" value="ARM-type_fold"/>
</dbReference>
<proteinExistence type="predicted"/>
<accession>A0AA38UD96</accession>
<keyword evidence="3" id="KW-0813">Transport</keyword>
<keyword evidence="4" id="KW-0963">Cytoplasm</keyword>
<dbReference type="Pfam" id="PF25780">
    <property type="entry name" value="TPR_IPO5"/>
    <property type="match status" value="1"/>
</dbReference>
<evidence type="ECO:0000256" key="6">
    <source>
        <dbReference type="ARBA" id="ARBA00022927"/>
    </source>
</evidence>
<dbReference type="Proteomes" id="UP001163846">
    <property type="component" value="Unassembled WGS sequence"/>
</dbReference>
<evidence type="ECO:0000256" key="3">
    <source>
        <dbReference type="ARBA" id="ARBA00022448"/>
    </source>
</evidence>
<dbReference type="Pfam" id="PF25574">
    <property type="entry name" value="TPR_IMB1"/>
    <property type="match status" value="1"/>
</dbReference>
<dbReference type="Pfam" id="PF13513">
    <property type="entry name" value="HEAT_EZ"/>
    <property type="match status" value="1"/>
</dbReference>
<dbReference type="SMART" id="SM00913">
    <property type="entry name" value="IBN_N"/>
    <property type="match status" value="1"/>
</dbReference>
<dbReference type="EMBL" id="MU806588">
    <property type="protein sequence ID" value="KAJ3834062.1"/>
    <property type="molecule type" value="Genomic_DNA"/>
</dbReference>
<dbReference type="GO" id="GO:0005737">
    <property type="term" value="C:cytoplasm"/>
    <property type="evidence" value="ECO:0007669"/>
    <property type="project" value="UniProtKB-SubCell"/>
</dbReference>
<protein>
    <submittedName>
        <fullName evidence="9">Armadillo-type protein</fullName>
    </submittedName>
</protein>
<evidence type="ECO:0000313" key="10">
    <source>
        <dbReference type="Proteomes" id="UP001163846"/>
    </source>
</evidence>
<comment type="caution">
    <text evidence="9">The sequence shown here is derived from an EMBL/GenBank/DDBJ whole genome shotgun (WGS) entry which is preliminary data.</text>
</comment>
<evidence type="ECO:0000313" key="9">
    <source>
        <dbReference type="EMBL" id="KAJ3834062.1"/>
    </source>
</evidence>
<evidence type="ECO:0000256" key="2">
    <source>
        <dbReference type="ARBA" id="ARBA00004496"/>
    </source>
</evidence>
<dbReference type="InterPro" id="IPR034085">
    <property type="entry name" value="TOG"/>
</dbReference>
<dbReference type="InterPro" id="IPR001494">
    <property type="entry name" value="Importin-beta_N"/>
</dbReference>
<comment type="subcellular location">
    <subcellularLocation>
        <location evidence="2">Cytoplasm</location>
    </subcellularLocation>
    <subcellularLocation>
        <location evidence="1">Nucleus</location>
    </subcellularLocation>
</comment>
<reference evidence="9" key="1">
    <citation type="submission" date="2022-08" db="EMBL/GenBank/DDBJ databases">
        <authorList>
            <consortium name="DOE Joint Genome Institute"/>
            <person name="Min B."/>
            <person name="Riley R."/>
            <person name="Sierra-Patev S."/>
            <person name="Naranjo-Ortiz M."/>
            <person name="Looney B."/>
            <person name="Konkel Z."/>
            <person name="Slot J.C."/>
            <person name="Sakamoto Y."/>
            <person name="Steenwyk J.L."/>
            <person name="Rokas A."/>
            <person name="Carro J."/>
            <person name="Camarero S."/>
            <person name="Ferreira P."/>
            <person name="Molpeceres G."/>
            <person name="Ruiz-Duenas F.J."/>
            <person name="Serrano A."/>
            <person name="Henrissat B."/>
            <person name="Drula E."/>
            <person name="Hughes K.W."/>
            <person name="Mata J.L."/>
            <person name="Ishikawa N.K."/>
            <person name="Vargas-Isla R."/>
            <person name="Ushijima S."/>
            <person name="Smith C.A."/>
            <person name="Ahrendt S."/>
            <person name="Andreopoulos W."/>
            <person name="He G."/>
            <person name="Labutti K."/>
            <person name="Lipzen A."/>
            <person name="Ng V."/>
            <person name="Sandor L."/>
            <person name="Barry K."/>
            <person name="Martinez A.T."/>
            <person name="Xiao Y."/>
            <person name="Gibbons J.G."/>
            <person name="Terashima K."/>
            <person name="Hibbett D.S."/>
            <person name="Grigoriev I.V."/>
        </authorList>
    </citation>
    <scope>NUCLEOTIDE SEQUENCE</scope>
    <source>
        <strain evidence="9">TFB9207</strain>
    </source>
</reference>
<dbReference type="SMART" id="SM01349">
    <property type="entry name" value="TOG"/>
    <property type="match status" value="1"/>
</dbReference>
<dbReference type="InterPro" id="IPR058584">
    <property type="entry name" value="IMB1_TNPO1-like_TPR"/>
</dbReference>
<dbReference type="GO" id="GO:0031267">
    <property type="term" value="F:small GTPase binding"/>
    <property type="evidence" value="ECO:0007669"/>
    <property type="project" value="InterPro"/>
</dbReference>
<organism evidence="9 10">
    <name type="scientific">Lentinula raphanica</name>
    <dbReference type="NCBI Taxonomy" id="153919"/>
    <lineage>
        <taxon>Eukaryota</taxon>
        <taxon>Fungi</taxon>
        <taxon>Dikarya</taxon>
        <taxon>Basidiomycota</taxon>
        <taxon>Agaricomycotina</taxon>
        <taxon>Agaricomycetes</taxon>
        <taxon>Agaricomycetidae</taxon>
        <taxon>Agaricales</taxon>
        <taxon>Marasmiineae</taxon>
        <taxon>Omphalotaceae</taxon>
        <taxon>Lentinula</taxon>
    </lineage>
</organism>
<dbReference type="InterPro" id="IPR057672">
    <property type="entry name" value="TPR_IPO4/5"/>
</dbReference>